<comment type="caution">
    <text evidence="1">The sequence shown here is derived from an EMBL/GenBank/DDBJ whole genome shotgun (WGS) entry which is preliminary data.</text>
</comment>
<evidence type="ECO:0000313" key="2">
    <source>
        <dbReference type="Proteomes" id="UP001305414"/>
    </source>
</evidence>
<dbReference type="AlphaFoldDB" id="A0AAN7U952"/>
<dbReference type="EMBL" id="JAWHQM010000001">
    <property type="protein sequence ID" value="KAK5624324.1"/>
    <property type="molecule type" value="Genomic_DNA"/>
</dbReference>
<evidence type="ECO:0000313" key="1">
    <source>
        <dbReference type="EMBL" id="KAK5624324.1"/>
    </source>
</evidence>
<protein>
    <submittedName>
        <fullName evidence="1">Uncharacterized protein</fullName>
    </submittedName>
</protein>
<accession>A0AAN7U952</accession>
<name>A0AAN7U952_9PEZI</name>
<dbReference type="Proteomes" id="UP001305414">
    <property type="component" value="Unassembled WGS sequence"/>
</dbReference>
<reference evidence="1 2" key="1">
    <citation type="submission" date="2023-10" db="EMBL/GenBank/DDBJ databases">
        <title>Draft genome sequence of Xylaria bambusicola isolate GMP-LS, the root and basal stem rot pathogen of sugarcane in Indonesia.</title>
        <authorList>
            <person name="Selvaraj P."/>
            <person name="Muralishankar V."/>
            <person name="Muruganantham S."/>
            <person name="Sp S."/>
            <person name="Haryani S."/>
            <person name="Lau K.J.X."/>
            <person name="Naqvi N.I."/>
        </authorList>
    </citation>
    <scope>NUCLEOTIDE SEQUENCE [LARGE SCALE GENOMIC DNA]</scope>
    <source>
        <strain evidence="1">GMP-LS</strain>
    </source>
</reference>
<organism evidence="1 2">
    <name type="scientific">Xylaria bambusicola</name>
    <dbReference type="NCBI Taxonomy" id="326684"/>
    <lineage>
        <taxon>Eukaryota</taxon>
        <taxon>Fungi</taxon>
        <taxon>Dikarya</taxon>
        <taxon>Ascomycota</taxon>
        <taxon>Pezizomycotina</taxon>
        <taxon>Sordariomycetes</taxon>
        <taxon>Xylariomycetidae</taxon>
        <taxon>Xylariales</taxon>
        <taxon>Xylariaceae</taxon>
        <taxon>Xylaria</taxon>
    </lineage>
</organism>
<gene>
    <name evidence="1" type="ORF">RRF57_000040</name>
</gene>
<sequence length="70" mass="7831">MATAVKVKALVFDLGGVLLNWDRNKVSTLSSSQFLAIMSSTTWYDLDRGHVSLQIACIVGQHLIRRVSRR</sequence>
<keyword evidence="2" id="KW-1185">Reference proteome</keyword>
<proteinExistence type="predicted"/>